<evidence type="ECO:0008006" key="4">
    <source>
        <dbReference type="Google" id="ProtNLM"/>
    </source>
</evidence>
<organism evidence="2 3">
    <name type="scientific">Telluria aromaticivorans</name>
    <dbReference type="NCBI Taxonomy" id="2725995"/>
    <lineage>
        <taxon>Bacteria</taxon>
        <taxon>Pseudomonadati</taxon>
        <taxon>Pseudomonadota</taxon>
        <taxon>Betaproteobacteria</taxon>
        <taxon>Burkholderiales</taxon>
        <taxon>Oxalobacteraceae</taxon>
        <taxon>Telluria group</taxon>
        <taxon>Telluria</taxon>
    </lineage>
</organism>
<dbReference type="Proteomes" id="UP000533905">
    <property type="component" value="Unassembled WGS sequence"/>
</dbReference>
<feature type="transmembrane region" description="Helical" evidence="1">
    <location>
        <begin position="229"/>
        <end position="246"/>
    </location>
</feature>
<accession>A0A7Y2P105</accession>
<feature type="transmembrane region" description="Helical" evidence="1">
    <location>
        <begin position="187"/>
        <end position="209"/>
    </location>
</feature>
<comment type="caution">
    <text evidence="2">The sequence shown here is derived from an EMBL/GenBank/DDBJ whole genome shotgun (WGS) entry which is preliminary data.</text>
</comment>
<proteinExistence type="predicted"/>
<feature type="transmembrane region" description="Helical" evidence="1">
    <location>
        <begin position="320"/>
        <end position="339"/>
    </location>
</feature>
<sequence length="600" mass="65333">MLALRIPVVMWRWLILLLVCGVGGLVAAELRVGLGERFAGQEGTLGVELNDWMGVSKEGLGTHWLAIQALAPDSPLAAAGARTGDRVRFDRPLDRWRRFAPGESAGLTLGDGRAMRVTAQAAPVGTAQRVDYIGRAVIAFPALLFALAIGWHQPAQRAYRSLAMMFLAMGSAFFYSFMYAAPDSPAALGKLLQLPLNYLAWYFAADFALHYAPRHAGNLRYRLVRAMRIYRPFAFATAAYTAWFALGHEAPWLWLPGLATIAAGAVLLALGLFDGWRAGQGDMRQRYRWLVLGLLCAGLPPLLTMLPWLDWDTGAGRLTVLAYFLGQLLTYCLLAYAVLRYRVFDFYLAVSRVVVFGIISTLLLCLFGTLQHWVAHHLSDGHTGFGWQVLADAAPAVLVFLVFNRLHARVEHAVRALFFRHWAAKERGLRDWMAGTVHLCSSTAMVTGLAAALDRYGDGAGAAVYTGSVQDGFMLAAASQAGFPALLTPNDPLAVVLCADLSPARHRMSDASGVLALPMCHRGQLHGIVLLGEKRNGESWRPDEMTLAGQLTVQAGLALRALRVDELQQEVDALGKRVAHTAARLREMAGRRSLGPAGAP</sequence>
<name>A0A7Y2P105_9BURK</name>
<protein>
    <recommendedName>
        <fullName evidence="4">GAF domain-containing protein</fullName>
    </recommendedName>
</protein>
<feature type="transmembrane region" description="Helical" evidence="1">
    <location>
        <begin position="385"/>
        <end position="403"/>
    </location>
</feature>
<gene>
    <name evidence="2" type="ORF">HGB41_17390</name>
</gene>
<feature type="transmembrane region" description="Helical" evidence="1">
    <location>
        <begin position="287"/>
        <end position="308"/>
    </location>
</feature>
<feature type="transmembrane region" description="Helical" evidence="1">
    <location>
        <begin position="132"/>
        <end position="150"/>
    </location>
</feature>
<dbReference type="SUPFAM" id="SSF55781">
    <property type="entry name" value="GAF domain-like"/>
    <property type="match status" value="1"/>
</dbReference>
<dbReference type="RefSeq" id="WP_171086719.1">
    <property type="nucleotide sequence ID" value="NZ_JABAIV010000006.1"/>
</dbReference>
<dbReference type="Gene3D" id="3.30.450.40">
    <property type="match status" value="1"/>
</dbReference>
<keyword evidence="1" id="KW-0812">Transmembrane</keyword>
<evidence type="ECO:0000313" key="3">
    <source>
        <dbReference type="Proteomes" id="UP000533905"/>
    </source>
</evidence>
<evidence type="ECO:0000256" key="1">
    <source>
        <dbReference type="SAM" id="Phobius"/>
    </source>
</evidence>
<keyword evidence="1" id="KW-0472">Membrane</keyword>
<keyword evidence="1" id="KW-1133">Transmembrane helix</keyword>
<dbReference type="AlphaFoldDB" id="A0A7Y2P105"/>
<dbReference type="InterPro" id="IPR029016">
    <property type="entry name" value="GAF-like_dom_sf"/>
</dbReference>
<feature type="transmembrane region" description="Helical" evidence="1">
    <location>
        <begin position="252"/>
        <end position="275"/>
    </location>
</feature>
<dbReference type="EMBL" id="JABAIV010000006">
    <property type="protein sequence ID" value="NNG24763.1"/>
    <property type="molecule type" value="Genomic_DNA"/>
</dbReference>
<feature type="transmembrane region" description="Helical" evidence="1">
    <location>
        <begin position="346"/>
        <end position="373"/>
    </location>
</feature>
<reference evidence="2 3" key="1">
    <citation type="submission" date="2020-04" db="EMBL/GenBank/DDBJ databases">
        <title>Massilia sp. nov., a cold adapted bacteria isolated from Arctic soil.</title>
        <authorList>
            <person name="Son J."/>
            <person name="Ka J.-O."/>
        </authorList>
    </citation>
    <scope>NUCLEOTIDE SEQUENCE [LARGE SCALE GENOMIC DNA]</scope>
    <source>
        <strain evidence="2 3">ML15P13</strain>
    </source>
</reference>
<feature type="transmembrane region" description="Helical" evidence="1">
    <location>
        <begin position="162"/>
        <end position="181"/>
    </location>
</feature>
<keyword evidence="3" id="KW-1185">Reference proteome</keyword>
<evidence type="ECO:0000313" key="2">
    <source>
        <dbReference type="EMBL" id="NNG24763.1"/>
    </source>
</evidence>